<evidence type="ECO:0000256" key="3">
    <source>
        <dbReference type="ARBA" id="ARBA00005028"/>
    </source>
</evidence>
<evidence type="ECO:0000256" key="2">
    <source>
        <dbReference type="ARBA" id="ARBA00004496"/>
    </source>
</evidence>
<dbReference type="InterPro" id="IPR008183">
    <property type="entry name" value="Aldose_1/G6P_1-epimerase"/>
</dbReference>
<dbReference type="PROSITE" id="PS51257">
    <property type="entry name" value="PROKAR_LIPOPROTEIN"/>
    <property type="match status" value="1"/>
</dbReference>
<comment type="pathway">
    <text evidence="3">Carbohydrate metabolism; hexose metabolism.</text>
</comment>
<organism evidence="11">
    <name type="scientific">termite gut metagenome</name>
    <dbReference type="NCBI Taxonomy" id="433724"/>
    <lineage>
        <taxon>unclassified sequences</taxon>
        <taxon>metagenomes</taxon>
        <taxon>organismal metagenomes</taxon>
    </lineage>
</organism>
<protein>
    <recommendedName>
        <fullName evidence="6">aldose 1-epimerase</fullName>
        <ecNumber evidence="6">5.1.3.3</ecNumber>
    </recommendedName>
</protein>
<comment type="similarity">
    <text evidence="4">Belongs to the aldose epimerase family.</text>
</comment>
<dbReference type="UniPathway" id="UPA00242"/>
<dbReference type="GO" id="GO:0004034">
    <property type="term" value="F:aldose 1-epimerase activity"/>
    <property type="evidence" value="ECO:0007669"/>
    <property type="project" value="UniProtKB-EC"/>
</dbReference>
<comment type="subcellular location">
    <subcellularLocation>
        <location evidence="2">Cytoplasm</location>
    </subcellularLocation>
</comment>
<evidence type="ECO:0000256" key="8">
    <source>
        <dbReference type="ARBA" id="ARBA00022553"/>
    </source>
</evidence>
<keyword evidence="10" id="KW-0119">Carbohydrate metabolism</keyword>
<dbReference type="PIRSF" id="PIRSF005096">
    <property type="entry name" value="GALM"/>
    <property type="match status" value="1"/>
</dbReference>
<evidence type="ECO:0000256" key="7">
    <source>
        <dbReference type="ARBA" id="ARBA00022490"/>
    </source>
</evidence>
<sequence length="374" mass="40948">MKKLLFIGVIALLTSSCGGDKPELTLSGLAPKNFQAEINGAATNLYVLKNKAGIEVCITNFGARIVSVMVPDRNGELKDVVLGFDNITDYTKIDNNFGAAIGRYANRIKDGRFVIDGNTVQLPQNNNGHTLHGGPDGWDDRVYEAKPVNDTSIEMALVSPDGDANFPGKVTAKIIYTLTEDNAIDIRYEATTDKKTIINMTNHSYFNLSGNPEVPIMNDILYVNADRFTPMDATSIPTGEILSVGGTPMDFTIPKVIGADIDKYDYAQLKNGKGYDHNWVLNTEGDVTHLAASLISPLTGITLEVYTNEPGIQVYTGNFLNGTVKGKKGIVYQQRTAVCLETQHYPDSPNKPDWPSVILEPGQTYHSQCIYKFK</sequence>
<gene>
    <name evidence="11" type="ORF">EZS27_030208</name>
</gene>
<dbReference type="Pfam" id="PF01263">
    <property type="entry name" value="Aldose_epim"/>
    <property type="match status" value="1"/>
</dbReference>
<dbReference type="InterPro" id="IPR014718">
    <property type="entry name" value="GH-type_carb-bd"/>
</dbReference>
<dbReference type="FunFam" id="2.70.98.10:FF:000003">
    <property type="entry name" value="Aldose 1-epimerase"/>
    <property type="match status" value="1"/>
</dbReference>
<comment type="catalytic activity">
    <reaction evidence="1">
        <text>alpha-D-glucose = beta-D-glucose</text>
        <dbReference type="Rhea" id="RHEA:10264"/>
        <dbReference type="ChEBI" id="CHEBI:15903"/>
        <dbReference type="ChEBI" id="CHEBI:17925"/>
        <dbReference type="EC" id="5.1.3.3"/>
    </reaction>
</comment>
<evidence type="ECO:0000313" key="11">
    <source>
        <dbReference type="EMBL" id="KAA6319959.1"/>
    </source>
</evidence>
<accession>A0A5J4QFD4</accession>
<keyword evidence="8" id="KW-0597">Phosphoprotein</keyword>
<dbReference type="GO" id="GO:0033499">
    <property type="term" value="P:galactose catabolic process via UDP-galactose, Leloir pathway"/>
    <property type="evidence" value="ECO:0007669"/>
    <property type="project" value="TreeGrafter"/>
</dbReference>
<dbReference type="GO" id="GO:0005737">
    <property type="term" value="C:cytoplasm"/>
    <property type="evidence" value="ECO:0007669"/>
    <property type="project" value="UniProtKB-SubCell"/>
</dbReference>
<dbReference type="AlphaFoldDB" id="A0A5J4QFD4"/>
<evidence type="ECO:0000256" key="1">
    <source>
        <dbReference type="ARBA" id="ARBA00001614"/>
    </source>
</evidence>
<evidence type="ECO:0000256" key="10">
    <source>
        <dbReference type="ARBA" id="ARBA00023277"/>
    </source>
</evidence>
<dbReference type="InterPro" id="IPR011013">
    <property type="entry name" value="Gal_mutarotase_sf_dom"/>
</dbReference>
<dbReference type="InterPro" id="IPR018052">
    <property type="entry name" value="Ald1_epimerase_CS"/>
</dbReference>
<evidence type="ECO:0000256" key="6">
    <source>
        <dbReference type="ARBA" id="ARBA00013185"/>
    </source>
</evidence>
<dbReference type="CDD" id="cd09019">
    <property type="entry name" value="galactose_mutarotase_like"/>
    <property type="match status" value="1"/>
</dbReference>
<keyword evidence="9 11" id="KW-0413">Isomerase</keyword>
<comment type="caution">
    <text evidence="11">The sequence shown here is derived from an EMBL/GenBank/DDBJ whole genome shotgun (WGS) entry which is preliminary data.</text>
</comment>
<dbReference type="Gene3D" id="2.70.98.10">
    <property type="match status" value="1"/>
</dbReference>
<keyword evidence="7" id="KW-0963">Cytoplasm</keyword>
<evidence type="ECO:0000256" key="9">
    <source>
        <dbReference type="ARBA" id="ARBA00023235"/>
    </source>
</evidence>
<dbReference type="NCBIfam" id="NF008277">
    <property type="entry name" value="PRK11055.1"/>
    <property type="match status" value="1"/>
</dbReference>
<evidence type="ECO:0000256" key="4">
    <source>
        <dbReference type="ARBA" id="ARBA00006206"/>
    </source>
</evidence>
<dbReference type="GO" id="GO:0030246">
    <property type="term" value="F:carbohydrate binding"/>
    <property type="evidence" value="ECO:0007669"/>
    <property type="project" value="InterPro"/>
</dbReference>
<dbReference type="PANTHER" id="PTHR10091">
    <property type="entry name" value="ALDOSE-1-EPIMERASE"/>
    <property type="match status" value="1"/>
</dbReference>
<dbReference type="InterPro" id="IPR015443">
    <property type="entry name" value="Aldose_1-epimerase"/>
</dbReference>
<dbReference type="PROSITE" id="PS00545">
    <property type="entry name" value="ALDOSE_1_EPIMERASE"/>
    <property type="match status" value="1"/>
</dbReference>
<dbReference type="SUPFAM" id="SSF74650">
    <property type="entry name" value="Galactose mutarotase-like"/>
    <property type="match status" value="1"/>
</dbReference>
<reference evidence="11" key="1">
    <citation type="submission" date="2019-03" db="EMBL/GenBank/DDBJ databases">
        <title>Single cell metagenomics reveals metabolic interactions within the superorganism composed of flagellate Streblomastix strix and complex community of Bacteroidetes bacteria on its surface.</title>
        <authorList>
            <person name="Treitli S.C."/>
            <person name="Kolisko M."/>
            <person name="Husnik F."/>
            <person name="Keeling P."/>
            <person name="Hampl V."/>
        </authorList>
    </citation>
    <scope>NUCLEOTIDE SEQUENCE</scope>
    <source>
        <strain evidence="11">STM</strain>
    </source>
</reference>
<dbReference type="PANTHER" id="PTHR10091:SF0">
    <property type="entry name" value="GALACTOSE MUTAROTASE"/>
    <property type="match status" value="1"/>
</dbReference>
<dbReference type="EC" id="5.1.3.3" evidence="6"/>
<dbReference type="EMBL" id="SNRY01003725">
    <property type="protein sequence ID" value="KAA6319959.1"/>
    <property type="molecule type" value="Genomic_DNA"/>
</dbReference>
<evidence type="ECO:0000256" key="5">
    <source>
        <dbReference type="ARBA" id="ARBA00011245"/>
    </source>
</evidence>
<dbReference type="GO" id="GO:0006006">
    <property type="term" value="P:glucose metabolic process"/>
    <property type="evidence" value="ECO:0007669"/>
    <property type="project" value="TreeGrafter"/>
</dbReference>
<dbReference type="InterPro" id="IPR047215">
    <property type="entry name" value="Galactose_mutarotase-like"/>
</dbReference>
<proteinExistence type="inferred from homology"/>
<comment type="subunit">
    <text evidence="5">Monomer.</text>
</comment>
<name>A0A5J4QFD4_9ZZZZ</name>